<comment type="caution">
    <text evidence="9">The sequence shown here is derived from an EMBL/GenBank/DDBJ whole genome shotgun (WGS) entry which is preliminary data.</text>
</comment>
<feature type="signal peptide" evidence="6">
    <location>
        <begin position="1"/>
        <end position="21"/>
    </location>
</feature>
<protein>
    <submittedName>
        <fullName evidence="9">RagB/SusD family nutrient uptake outer membrane protein</fullName>
    </submittedName>
</protein>
<gene>
    <name evidence="9" type="ORF">IAB82_03695</name>
</gene>
<evidence type="ECO:0000313" key="10">
    <source>
        <dbReference type="Proteomes" id="UP000823603"/>
    </source>
</evidence>
<evidence type="ECO:0000259" key="8">
    <source>
        <dbReference type="Pfam" id="PF14322"/>
    </source>
</evidence>
<dbReference type="SUPFAM" id="SSF48452">
    <property type="entry name" value="TPR-like"/>
    <property type="match status" value="1"/>
</dbReference>
<accession>A0A9D9NET3</accession>
<dbReference type="Pfam" id="PF07980">
    <property type="entry name" value="SusD_RagB"/>
    <property type="match status" value="1"/>
</dbReference>
<dbReference type="Gene3D" id="1.25.40.390">
    <property type="match status" value="1"/>
</dbReference>
<comment type="subcellular location">
    <subcellularLocation>
        <location evidence="1">Cell outer membrane</location>
    </subcellularLocation>
</comment>
<reference evidence="9" key="2">
    <citation type="journal article" date="2021" name="PeerJ">
        <title>Extensive microbial diversity within the chicken gut microbiome revealed by metagenomics and culture.</title>
        <authorList>
            <person name="Gilroy R."/>
            <person name="Ravi A."/>
            <person name="Getino M."/>
            <person name="Pursley I."/>
            <person name="Horton D.L."/>
            <person name="Alikhan N.F."/>
            <person name="Baker D."/>
            <person name="Gharbi K."/>
            <person name="Hall N."/>
            <person name="Watson M."/>
            <person name="Adriaenssens E.M."/>
            <person name="Foster-Nyarko E."/>
            <person name="Jarju S."/>
            <person name="Secka A."/>
            <person name="Antonio M."/>
            <person name="Oren A."/>
            <person name="Chaudhuri R.R."/>
            <person name="La Ragione R."/>
            <person name="Hildebrand F."/>
            <person name="Pallen M.J."/>
        </authorList>
    </citation>
    <scope>NUCLEOTIDE SEQUENCE</scope>
    <source>
        <strain evidence="9">B2-22910</strain>
    </source>
</reference>
<dbReference type="AlphaFoldDB" id="A0A9D9NET3"/>
<evidence type="ECO:0000256" key="1">
    <source>
        <dbReference type="ARBA" id="ARBA00004442"/>
    </source>
</evidence>
<evidence type="ECO:0000256" key="4">
    <source>
        <dbReference type="ARBA" id="ARBA00023136"/>
    </source>
</evidence>
<keyword evidence="3 6" id="KW-0732">Signal</keyword>
<sequence>MKKTKIIFITAALLSAVSCQESFNVEDTGNFSGSQAANLVEEDPAFLNSYIQGLYSYMVTYGNYNYDGHDNFGFLSCTMVTDFMCHDIVLAGSQNWGWFDYTYQYNGADYIRCYQQWANYFTLINNSNEIINFFETGQDPEDITLRGYLGQAYAMRAMCYTYLLQLFQDPVTSDGQLNTEGLTVPISYAIRDGVDTETANVRSGRNTMATVMEHIEFNIEESLKLLEGYQRATKNEIDYSVAQGIAARYYLLTRQWDKAAAAANAARQGYALMDQTRLKAGFMEIEDAEVMWGFNQTTETQTAYASFFSNMSNDCEGYAGLDQPSKCIDRSLYDQIPNSDYRKSLFNGPDGDPSAEMAGAKRGYASRKFGYDSQWLQDYIYMRAAEMYLIEAESYARLGDGNASSVMADFMAMRDPAWAGGASVDDILLQRRIELWGEGFEFYDLRRNGLGSTRSYEGTNHPAEGQIDVPAHDTRWRYQIPTSELEQNPELAKYPQNEL</sequence>
<evidence type="ECO:0000256" key="5">
    <source>
        <dbReference type="ARBA" id="ARBA00023237"/>
    </source>
</evidence>
<dbReference type="InterPro" id="IPR033985">
    <property type="entry name" value="SusD-like_N"/>
</dbReference>
<evidence type="ECO:0000256" key="6">
    <source>
        <dbReference type="SAM" id="SignalP"/>
    </source>
</evidence>
<comment type="similarity">
    <text evidence="2">Belongs to the SusD family.</text>
</comment>
<dbReference type="InterPro" id="IPR011990">
    <property type="entry name" value="TPR-like_helical_dom_sf"/>
</dbReference>
<keyword evidence="5" id="KW-0998">Cell outer membrane</keyword>
<dbReference type="Pfam" id="PF14322">
    <property type="entry name" value="SusD-like_3"/>
    <property type="match status" value="1"/>
</dbReference>
<dbReference type="GO" id="GO:0009279">
    <property type="term" value="C:cell outer membrane"/>
    <property type="evidence" value="ECO:0007669"/>
    <property type="project" value="UniProtKB-SubCell"/>
</dbReference>
<feature type="domain" description="RagB/SusD" evidence="7">
    <location>
        <begin position="376"/>
        <end position="495"/>
    </location>
</feature>
<evidence type="ECO:0000256" key="2">
    <source>
        <dbReference type="ARBA" id="ARBA00006275"/>
    </source>
</evidence>
<dbReference type="Proteomes" id="UP000823603">
    <property type="component" value="Unassembled WGS sequence"/>
</dbReference>
<reference evidence="9" key="1">
    <citation type="submission" date="2020-10" db="EMBL/GenBank/DDBJ databases">
        <authorList>
            <person name="Gilroy R."/>
        </authorList>
    </citation>
    <scope>NUCLEOTIDE SEQUENCE</scope>
    <source>
        <strain evidence="9">B2-22910</strain>
    </source>
</reference>
<dbReference type="InterPro" id="IPR012944">
    <property type="entry name" value="SusD_RagB_dom"/>
</dbReference>
<evidence type="ECO:0000259" key="7">
    <source>
        <dbReference type="Pfam" id="PF07980"/>
    </source>
</evidence>
<evidence type="ECO:0000313" key="9">
    <source>
        <dbReference type="EMBL" id="MBO8470883.1"/>
    </source>
</evidence>
<dbReference type="EMBL" id="JADIMB010000054">
    <property type="protein sequence ID" value="MBO8470883.1"/>
    <property type="molecule type" value="Genomic_DNA"/>
</dbReference>
<dbReference type="PROSITE" id="PS51257">
    <property type="entry name" value="PROKAR_LIPOPROTEIN"/>
    <property type="match status" value="1"/>
</dbReference>
<evidence type="ECO:0000256" key="3">
    <source>
        <dbReference type="ARBA" id="ARBA00022729"/>
    </source>
</evidence>
<feature type="domain" description="SusD-like N-terminal" evidence="8">
    <location>
        <begin position="94"/>
        <end position="251"/>
    </location>
</feature>
<keyword evidence="4" id="KW-0472">Membrane</keyword>
<feature type="chain" id="PRO_5038920805" evidence="6">
    <location>
        <begin position="22"/>
        <end position="499"/>
    </location>
</feature>
<name>A0A9D9NET3_9BACT</name>
<proteinExistence type="inferred from homology"/>
<organism evidence="9 10">
    <name type="scientific">Candidatus Cryptobacteroides faecavium</name>
    <dbReference type="NCBI Taxonomy" id="2840762"/>
    <lineage>
        <taxon>Bacteria</taxon>
        <taxon>Pseudomonadati</taxon>
        <taxon>Bacteroidota</taxon>
        <taxon>Bacteroidia</taxon>
        <taxon>Bacteroidales</taxon>
        <taxon>Candidatus Cryptobacteroides</taxon>
    </lineage>
</organism>